<sequence>MTKINTVSAKGDSFLVHSDDYDVMFDALNVTVSGVAGDVLETSDAKVTDTSAEVLGILAEDTDGSQGNVRVMVRGNPTTVDAQKLNYNTSVAADIDALLEEKGIVAVNK</sequence>
<dbReference type="Proteomes" id="UP000199677">
    <property type="component" value="Unassembled WGS sequence"/>
</dbReference>
<evidence type="ECO:0000313" key="2">
    <source>
        <dbReference type="Proteomes" id="UP000199677"/>
    </source>
</evidence>
<organism evidence="1 2">
    <name type="scientific">Vreelandella arcis</name>
    <dbReference type="NCBI Taxonomy" id="416873"/>
    <lineage>
        <taxon>Bacteria</taxon>
        <taxon>Pseudomonadati</taxon>
        <taxon>Pseudomonadota</taxon>
        <taxon>Gammaproteobacteria</taxon>
        <taxon>Oceanospirillales</taxon>
        <taxon>Halomonadaceae</taxon>
        <taxon>Vreelandella</taxon>
    </lineage>
</organism>
<dbReference type="OrthoDB" id="9947774at2"/>
<protein>
    <recommendedName>
        <fullName evidence="3">Bacteriophage lambda head decoration protein D</fullName>
    </recommendedName>
</protein>
<evidence type="ECO:0008006" key="3">
    <source>
        <dbReference type="Google" id="ProtNLM"/>
    </source>
</evidence>
<name>A0A1H0J0P4_9GAMM</name>
<keyword evidence="2" id="KW-1185">Reference proteome</keyword>
<dbReference type="RefSeq" id="WP_089708193.1">
    <property type="nucleotide sequence ID" value="NZ_FNII01000023.1"/>
</dbReference>
<evidence type="ECO:0000313" key="1">
    <source>
        <dbReference type="EMBL" id="SDO36931.1"/>
    </source>
</evidence>
<accession>A0A1H0J0P4</accession>
<gene>
    <name evidence="1" type="ORF">SAMN04487951_1237</name>
</gene>
<dbReference type="EMBL" id="FNII01000023">
    <property type="protein sequence ID" value="SDO36931.1"/>
    <property type="molecule type" value="Genomic_DNA"/>
</dbReference>
<dbReference type="STRING" id="416873.SAMN04487951_1237"/>
<dbReference type="AlphaFoldDB" id="A0A1H0J0P4"/>
<proteinExistence type="predicted"/>
<reference evidence="2" key="1">
    <citation type="submission" date="2016-10" db="EMBL/GenBank/DDBJ databases">
        <authorList>
            <person name="Varghese N."/>
            <person name="Submissions S."/>
        </authorList>
    </citation>
    <scope>NUCLEOTIDE SEQUENCE [LARGE SCALE GENOMIC DNA]</scope>
    <source>
        <strain evidence="2">CGMCC 1.6494</strain>
    </source>
</reference>